<organism evidence="3 4">
    <name type="scientific">Nannocystis punicea</name>
    <dbReference type="NCBI Taxonomy" id="2995304"/>
    <lineage>
        <taxon>Bacteria</taxon>
        <taxon>Pseudomonadati</taxon>
        <taxon>Myxococcota</taxon>
        <taxon>Polyangia</taxon>
        <taxon>Nannocystales</taxon>
        <taxon>Nannocystaceae</taxon>
        <taxon>Nannocystis</taxon>
    </lineage>
</organism>
<evidence type="ECO:0000313" key="3">
    <source>
        <dbReference type="EMBL" id="WAS94534.1"/>
    </source>
</evidence>
<sequence>MNPQQKKAYIDPIRTVMLVDEQFLNVAEMAQLLEPPTKPPGSAELSVGAELWKACHQRRWACDIEKGPFNSDALARIERCDLIVLDYHLDGTDDPTQSLNILKQLADSPGSNLVVVYTNEPRLMDVKLRVAATLRGARDAFDEKVTETLDDLESGDAFSQANIWQFLALDPAYKEEIGGRLKGKVDEAIRKDVIDGLIERYLAEELGAPTGSVREISCSRTESDPHWVHCGNVFVAIVGKPEAQGGAVIAKLERAIEDWDPPPLVTTMAYTRHRIAEGGFKMDVKFLSENPALHAGWLHRSSSRGTRELVEQVLFESADRVLDDVATFSQSLALPSGSGKEESKFAAARRAARAPSSISDRDVCLALNAFLCSEKFARDHVTTGTVFREVGGSRDVYWICATPACDMVVRPNAQKVAEAGKVSREPAKKASPEDKPPRWVKELESGSIRAVMVLRGIAVPDAGLDKCLTNATKLKHIFLHDVGLEEDGVAPLRAIEVLAEDLSVEQMYAADLAIVKNRRFRVFRVSADQGKVELKGIEMMVVGQLRKQYAARLLQASGHHGSRIGIDFENLFFK</sequence>
<dbReference type="RefSeq" id="WP_269036871.1">
    <property type="nucleotide sequence ID" value="NZ_CP114040.1"/>
</dbReference>
<evidence type="ECO:0000259" key="2">
    <source>
        <dbReference type="Pfam" id="PF19192"/>
    </source>
</evidence>
<dbReference type="InterPro" id="IPR043834">
    <property type="entry name" value="REC"/>
</dbReference>
<protein>
    <submittedName>
        <fullName evidence="3">Response regulator receiver domain</fullName>
    </submittedName>
</protein>
<name>A0ABY7H683_9BACT</name>
<feature type="region of interest" description="Disordered" evidence="1">
    <location>
        <begin position="418"/>
        <end position="438"/>
    </location>
</feature>
<reference evidence="3" key="1">
    <citation type="submission" date="2022-11" db="EMBL/GenBank/DDBJ databases">
        <title>Minimal conservation of predation-associated metabolite biosynthetic gene clusters underscores biosynthetic potential of Myxococcota including descriptions for ten novel species: Archangium lansinium sp. nov., Myxococcus landrumus sp. nov., Nannocystis bai.</title>
        <authorList>
            <person name="Ahearne A."/>
            <person name="Stevens C."/>
            <person name="Dowd S."/>
        </authorList>
    </citation>
    <scope>NUCLEOTIDE SEQUENCE</scope>
    <source>
        <strain evidence="3">Fl3</strain>
    </source>
</reference>
<evidence type="ECO:0000256" key="1">
    <source>
        <dbReference type="SAM" id="MobiDB-lite"/>
    </source>
</evidence>
<accession>A0ABY7H683</accession>
<proteinExistence type="predicted"/>
<dbReference type="Proteomes" id="UP001164459">
    <property type="component" value="Chromosome"/>
</dbReference>
<keyword evidence="4" id="KW-1185">Reference proteome</keyword>
<dbReference type="EMBL" id="CP114040">
    <property type="protein sequence ID" value="WAS94534.1"/>
    <property type="molecule type" value="Genomic_DNA"/>
</dbReference>
<feature type="compositionally biased region" description="Basic and acidic residues" evidence="1">
    <location>
        <begin position="421"/>
        <end position="438"/>
    </location>
</feature>
<gene>
    <name evidence="3" type="ORF">O0S08_00090</name>
</gene>
<feature type="domain" description="Response receiver" evidence="2">
    <location>
        <begin position="13"/>
        <end position="154"/>
    </location>
</feature>
<dbReference type="Pfam" id="PF19192">
    <property type="entry name" value="Response_reg_2"/>
    <property type="match status" value="1"/>
</dbReference>
<evidence type="ECO:0000313" key="4">
    <source>
        <dbReference type="Proteomes" id="UP001164459"/>
    </source>
</evidence>